<keyword evidence="4" id="KW-1185">Reference proteome</keyword>
<proteinExistence type="predicted"/>
<evidence type="ECO:0000256" key="1">
    <source>
        <dbReference type="ARBA" id="ARBA00023277"/>
    </source>
</evidence>
<reference evidence="3" key="1">
    <citation type="submission" date="2021-03" db="EMBL/GenBank/DDBJ databases">
        <title>Leucobacter chromiisoli sp. nov., isolated from chromium-containing soil of chemical plant.</title>
        <authorList>
            <person name="Xu Z."/>
        </authorList>
    </citation>
    <scope>NUCLEOTIDE SEQUENCE</scope>
    <source>
        <strain evidence="3">A2</strain>
    </source>
</reference>
<keyword evidence="3" id="KW-0413">Isomerase</keyword>
<dbReference type="RefSeq" id="WP_208044880.1">
    <property type="nucleotide sequence ID" value="NZ_JAGDYL010000005.1"/>
</dbReference>
<dbReference type="EMBL" id="JAGDYL010000005">
    <property type="protein sequence ID" value="MBO1804384.1"/>
    <property type="molecule type" value="Genomic_DNA"/>
</dbReference>
<evidence type="ECO:0000313" key="3">
    <source>
        <dbReference type="EMBL" id="MBO1804384.1"/>
    </source>
</evidence>
<dbReference type="SUPFAM" id="SSF51658">
    <property type="entry name" value="Xylose isomerase-like"/>
    <property type="match status" value="1"/>
</dbReference>
<evidence type="ECO:0000259" key="2">
    <source>
        <dbReference type="Pfam" id="PF01261"/>
    </source>
</evidence>
<dbReference type="InterPro" id="IPR013022">
    <property type="entry name" value="Xyl_isomerase-like_TIM-brl"/>
</dbReference>
<protein>
    <submittedName>
        <fullName evidence="3">Sugar phosphate isomerase/epimerase</fullName>
    </submittedName>
</protein>
<comment type="caution">
    <text evidence="3">The sequence shown here is derived from an EMBL/GenBank/DDBJ whole genome shotgun (WGS) entry which is preliminary data.</text>
</comment>
<dbReference type="PANTHER" id="PTHR12110:SF48">
    <property type="entry name" value="BLL3656 PROTEIN"/>
    <property type="match status" value="1"/>
</dbReference>
<organism evidence="3 4">
    <name type="scientific">Leucobacter ruminantium</name>
    <dbReference type="NCBI Taxonomy" id="1289170"/>
    <lineage>
        <taxon>Bacteria</taxon>
        <taxon>Bacillati</taxon>
        <taxon>Actinomycetota</taxon>
        <taxon>Actinomycetes</taxon>
        <taxon>Micrococcales</taxon>
        <taxon>Microbacteriaceae</taxon>
        <taxon>Leucobacter</taxon>
    </lineage>
</organism>
<sequence length="282" mass="31106">MSASTDTQLVASCWTSAGAVAPLFPDERSTYPIDERIAALSRTGWSGMGLNQADLAEIKRTIGFEELRRRLDGAGLVHREVEFLNDWWLDEGLWRETWVLLLEAAETIGASFVKVGAAFNGPEEDFGYLVEPFRRLGREAAERGLRVAIEPIAFSGIDTTPKGAALVSEVGLPNVGICIDFWHVFRAGTPFSEVAKVPGDRVFSVEMGDCPAESLPDLFTDTTDNRRLCGEGDFDVRGLVEAIRATGFRGPWGVEMLSREYRRLPLEDALRAAHDAALPYLR</sequence>
<dbReference type="GO" id="GO:0016853">
    <property type="term" value="F:isomerase activity"/>
    <property type="evidence" value="ECO:0007669"/>
    <property type="project" value="UniProtKB-KW"/>
</dbReference>
<dbReference type="Proteomes" id="UP000664398">
    <property type="component" value="Unassembled WGS sequence"/>
</dbReference>
<name>A0A939RYF7_9MICO</name>
<gene>
    <name evidence="3" type="ORF">J4H91_03515</name>
</gene>
<dbReference type="AlphaFoldDB" id="A0A939RYF7"/>
<feature type="domain" description="Xylose isomerase-like TIM barrel" evidence="2">
    <location>
        <begin position="39"/>
        <end position="273"/>
    </location>
</feature>
<evidence type="ECO:0000313" key="4">
    <source>
        <dbReference type="Proteomes" id="UP000664398"/>
    </source>
</evidence>
<dbReference type="Gene3D" id="3.20.20.150">
    <property type="entry name" value="Divalent-metal-dependent TIM barrel enzymes"/>
    <property type="match status" value="1"/>
</dbReference>
<dbReference type="InterPro" id="IPR036237">
    <property type="entry name" value="Xyl_isomerase-like_sf"/>
</dbReference>
<dbReference type="InterPro" id="IPR050312">
    <property type="entry name" value="IolE/XylAMocC-like"/>
</dbReference>
<keyword evidence="1" id="KW-0119">Carbohydrate metabolism</keyword>
<dbReference type="PANTHER" id="PTHR12110">
    <property type="entry name" value="HYDROXYPYRUVATE ISOMERASE"/>
    <property type="match status" value="1"/>
</dbReference>
<accession>A0A939RYF7</accession>
<dbReference type="Pfam" id="PF01261">
    <property type="entry name" value="AP_endonuc_2"/>
    <property type="match status" value="1"/>
</dbReference>